<dbReference type="InterPro" id="IPR052931">
    <property type="entry name" value="Prophage_regulatory_activator"/>
</dbReference>
<dbReference type="Pfam" id="PF05930">
    <property type="entry name" value="Phage_AlpA"/>
    <property type="match status" value="1"/>
</dbReference>
<sequence length="64" mass="7182">MQAILRLPAVMARTGLARSTIWRRVSEGTFPKPIKLGPRATGWIESEIDEWLNQCIEASRKTGS</sequence>
<dbReference type="PANTHER" id="PTHR36154:SF1">
    <property type="entry name" value="DNA-BINDING TRANSCRIPTIONAL ACTIVATOR ALPA"/>
    <property type="match status" value="1"/>
</dbReference>
<dbReference type="EMBL" id="DRLF01000466">
    <property type="protein sequence ID" value="HEC07861.1"/>
    <property type="molecule type" value="Genomic_DNA"/>
</dbReference>
<gene>
    <name evidence="1" type="ORF">ENJ12_13475</name>
</gene>
<organism evidence="1">
    <name type="scientific">Thiolapillus brandeum</name>
    <dbReference type="NCBI Taxonomy" id="1076588"/>
    <lineage>
        <taxon>Bacteria</taxon>
        <taxon>Pseudomonadati</taxon>
        <taxon>Pseudomonadota</taxon>
        <taxon>Gammaproteobacteria</taxon>
        <taxon>Chromatiales</taxon>
        <taxon>Sedimenticolaceae</taxon>
        <taxon>Thiolapillus</taxon>
    </lineage>
</organism>
<proteinExistence type="predicted"/>
<evidence type="ECO:0000313" key="1">
    <source>
        <dbReference type="EMBL" id="HEC07861.1"/>
    </source>
</evidence>
<dbReference type="InterPro" id="IPR010260">
    <property type="entry name" value="AlpA"/>
</dbReference>
<reference evidence="1" key="1">
    <citation type="journal article" date="2020" name="mSystems">
        <title>Genome- and Community-Level Interaction Insights into Carbon Utilization and Element Cycling Functions of Hydrothermarchaeota in Hydrothermal Sediment.</title>
        <authorList>
            <person name="Zhou Z."/>
            <person name="Liu Y."/>
            <person name="Xu W."/>
            <person name="Pan J."/>
            <person name="Luo Z.H."/>
            <person name="Li M."/>
        </authorList>
    </citation>
    <scope>NUCLEOTIDE SEQUENCE [LARGE SCALE GENOMIC DNA]</scope>
    <source>
        <strain evidence="1">HyVt-458</strain>
    </source>
</reference>
<protein>
    <submittedName>
        <fullName evidence="1">AlpA family transcriptional regulator</fullName>
    </submittedName>
</protein>
<name>A0A831RYA9_9GAMM</name>
<comment type="caution">
    <text evidence="1">The sequence shown here is derived from an EMBL/GenBank/DDBJ whole genome shotgun (WGS) entry which is preliminary data.</text>
</comment>
<dbReference type="PANTHER" id="PTHR36154">
    <property type="entry name" value="DNA-BINDING TRANSCRIPTIONAL ACTIVATOR ALPA"/>
    <property type="match status" value="1"/>
</dbReference>
<dbReference type="Gene3D" id="1.10.238.160">
    <property type="match status" value="1"/>
</dbReference>
<accession>A0A831RYA9</accession>
<dbReference type="Proteomes" id="UP000886339">
    <property type="component" value="Unassembled WGS sequence"/>
</dbReference>
<dbReference type="AlphaFoldDB" id="A0A831RYA9"/>